<evidence type="ECO:0000313" key="2">
    <source>
        <dbReference type="EMBL" id="KKL68667.1"/>
    </source>
</evidence>
<protein>
    <recommendedName>
        <fullName evidence="3">Phage head morphogenesis domain-containing protein</fullName>
    </recommendedName>
</protein>
<dbReference type="EMBL" id="LAZR01026460">
    <property type="protein sequence ID" value="KKL68667.1"/>
    <property type="molecule type" value="Genomic_DNA"/>
</dbReference>
<proteinExistence type="predicted"/>
<dbReference type="AlphaFoldDB" id="A0A0F8ZUC8"/>
<sequence>MPTPPNFKPNPLTPQYLWNERAAQYTNRKTGRFVSRRVIRDQLDKVIDASSRVMRAISQQLRDGDIGLAEWQLEMMQQIKTTHLAGAAMQRGGWQQMTQADFGRVGQIVRNEYGFLRNFAEQIASGEQKLDGTLARRAGLYGQQGRPTYLTFWDSTAAQRGFDEERSILQPAEHCTECVSEAAKDFQPFGQMIPIGRRICKSSDRCLKEFRNSQTGETLRV</sequence>
<comment type="caution">
    <text evidence="1">The sequence shown here is derived from an EMBL/GenBank/DDBJ whole genome shotgun (WGS) entry which is preliminary data.</text>
</comment>
<gene>
    <name evidence="2" type="ORF">LCGC14_2122690</name>
    <name evidence="1" type="ORF">LCGC14_2652790</name>
</gene>
<organism evidence="1">
    <name type="scientific">marine sediment metagenome</name>
    <dbReference type="NCBI Taxonomy" id="412755"/>
    <lineage>
        <taxon>unclassified sequences</taxon>
        <taxon>metagenomes</taxon>
        <taxon>ecological metagenomes</taxon>
    </lineage>
</organism>
<dbReference type="EMBL" id="LAZR01046054">
    <property type="protein sequence ID" value="KKK97433.1"/>
    <property type="molecule type" value="Genomic_DNA"/>
</dbReference>
<evidence type="ECO:0000313" key="1">
    <source>
        <dbReference type="EMBL" id="KKK97433.1"/>
    </source>
</evidence>
<evidence type="ECO:0008006" key="3">
    <source>
        <dbReference type="Google" id="ProtNLM"/>
    </source>
</evidence>
<accession>A0A0F8ZUC8</accession>
<name>A0A0F8ZUC8_9ZZZZ</name>
<reference evidence="1" key="1">
    <citation type="journal article" date="2015" name="Nature">
        <title>Complex archaea that bridge the gap between prokaryotes and eukaryotes.</title>
        <authorList>
            <person name="Spang A."/>
            <person name="Saw J.H."/>
            <person name="Jorgensen S.L."/>
            <person name="Zaremba-Niedzwiedzka K."/>
            <person name="Martijn J."/>
            <person name="Lind A.E."/>
            <person name="van Eijk R."/>
            <person name="Schleper C."/>
            <person name="Guy L."/>
            <person name="Ettema T.J."/>
        </authorList>
    </citation>
    <scope>NUCLEOTIDE SEQUENCE</scope>
</reference>